<dbReference type="SUPFAM" id="SSF48726">
    <property type="entry name" value="Immunoglobulin"/>
    <property type="match status" value="3"/>
</dbReference>
<dbReference type="InterPro" id="IPR013783">
    <property type="entry name" value="Ig-like_fold"/>
</dbReference>
<evidence type="ECO:0000256" key="10">
    <source>
        <dbReference type="SAM" id="SignalP"/>
    </source>
</evidence>
<dbReference type="GO" id="GO:0016020">
    <property type="term" value="C:membrane"/>
    <property type="evidence" value="ECO:0007669"/>
    <property type="project" value="UniProtKB-SubCell"/>
</dbReference>
<dbReference type="GO" id="GO:0034113">
    <property type="term" value="P:heterotypic cell-cell adhesion"/>
    <property type="evidence" value="ECO:0007669"/>
    <property type="project" value="TreeGrafter"/>
</dbReference>
<dbReference type="PANTHER" id="PTHR46841:SF9">
    <property type="entry name" value="OX-2 MEMBRANE GLYCOPROTEIN"/>
    <property type="match status" value="1"/>
</dbReference>
<dbReference type="GO" id="GO:0150079">
    <property type="term" value="P:negative regulation of neuroinflammatory response"/>
    <property type="evidence" value="ECO:0007669"/>
    <property type="project" value="TreeGrafter"/>
</dbReference>
<organism evidence="12 13">
    <name type="scientific">Gouania willdenowi</name>
    <name type="common">Blunt-snouted clingfish</name>
    <name type="synonym">Lepadogaster willdenowi</name>
    <dbReference type="NCBI Taxonomy" id="441366"/>
    <lineage>
        <taxon>Eukaryota</taxon>
        <taxon>Metazoa</taxon>
        <taxon>Chordata</taxon>
        <taxon>Craniata</taxon>
        <taxon>Vertebrata</taxon>
        <taxon>Euteleostomi</taxon>
        <taxon>Actinopterygii</taxon>
        <taxon>Neopterygii</taxon>
        <taxon>Teleostei</taxon>
        <taxon>Neoteleostei</taxon>
        <taxon>Acanthomorphata</taxon>
        <taxon>Ovalentaria</taxon>
        <taxon>Blenniimorphae</taxon>
        <taxon>Blenniiformes</taxon>
        <taxon>Gobiesocoidei</taxon>
        <taxon>Gobiesocidae</taxon>
        <taxon>Gobiesocinae</taxon>
        <taxon>Gouania</taxon>
    </lineage>
</organism>
<feature type="transmembrane region" description="Helical" evidence="9">
    <location>
        <begin position="339"/>
        <end position="365"/>
    </location>
</feature>
<reference evidence="12" key="1">
    <citation type="submission" date="2020-06" db="EMBL/GenBank/DDBJ databases">
        <authorList>
            <consortium name="Wellcome Sanger Institute Data Sharing"/>
        </authorList>
    </citation>
    <scope>NUCLEOTIDE SEQUENCE [LARGE SCALE GENOMIC DNA]</scope>
</reference>
<evidence type="ECO:0000256" key="7">
    <source>
        <dbReference type="ARBA" id="ARBA00023180"/>
    </source>
</evidence>
<dbReference type="GO" id="GO:0043025">
    <property type="term" value="C:neuronal cell body"/>
    <property type="evidence" value="ECO:0007669"/>
    <property type="project" value="TreeGrafter"/>
</dbReference>
<name>A0A8C5N5L4_GOUWI</name>
<evidence type="ECO:0000313" key="13">
    <source>
        <dbReference type="Proteomes" id="UP000694680"/>
    </source>
</evidence>
<evidence type="ECO:0000256" key="5">
    <source>
        <dbReference type="ARBA" id="ARBA00023136"/>
    </source>
</evidence>
<keyword evidence="2 9" id="KW-0812">Transmembrane</keyword>
<evidence type="ECO:0000259" key="11">
    <source>
        <dbReference type="PROSITE" id="PS50835"/>
    </source>
</evidence>
<keyword evidence="5 9" id="KW-0472">Membrane</keyword>
<dbReference type="GO" id="GO:0030424">
    <property type="term" value="C:axon"/>
    <property type="evidence" value="ECO:0007669"/>
    <property type="project" value="TreeGrafter"/>
</dbReference>
<dbReference type="InterPro" id="IPR007110">
    <property type="entry name" value="Ig-like_dom"/>
</dbReference>
<keyword evidence="3 10" id="KW-0732">Signal</keyword>
<reference evidence="12" key="2">
    <citation type="submission" date="2025-08" db="UniProtKB">
        <authorList>
            <consortium name="Ensembl"/>
        </authorList>
    </citation>
    <scope>IDENTIFICATION</scope>
</reference>
<reference evidence="12" key="3">
    <citation type="submission" date="2025-09" db="UniProtKB">
        <authorList>
            <consortium name="Ensembl"/>
        </authorList>
    </citation>
    <scope>IDENTIFICATION</scope>
</reference>
<dbReference type="Pfam" id="PF07686">
    <property type="entry name" value="V-set"/>
    <property type="match status" value="2"/>
</dbReference>
<feature type="signal peptide" evidence="10">
    <location>
        <begin position="1"/>
        <end position="27"/>
    </location>
</feature>
<dbReference type="AlphaFoldDB" id="A0A8C5N5L4"/>
<dbReference type="SMART" id="SM00409">
    <property type="entry name" value="IG"/>
    <property type="match status" value="2"/>
</dbReference>
<dbReference type="Ensembl" id="ENSGWIT00000033436.1">
    <property type="protein sequence ID" value="ENSGWIP00000030684.1"/>
    <property type="gene ID" value="ENSGWIG00000015942.1"/>
</dbReference>
<dbReference type="InterPro" id="IPR013106">
    <property type="entry name" value="Ig_V-set"/>
</dbReference>
<keyword evidence="13" id="KW-1185">Reference proteome</keyword>
<evidence type="ECO:0000313" key="12">
    <source>
        <dbReference type="Ensembl" id="ENSGWIP00000030684.1"/>
    </source>
</evidence>
<dbReference type="InterPro" id="IPR047164">
    <property type="entry name" value="OX2G-like"/>
</dbReference>
<dbReference type="Proteomes" id="UP000694680">
    <property type="component" value="Chromosome 21"/>
</dbReference>
<dbReference type="OrthoDB" id="8749387at2759"/>
<dbReference type="PANTHER" id="PTHR46841">
    <property type="entry name" value="OX-2 MEMBRANE GLYCOPROTEIN"/>
    <property type="match status" value="1"/>
</dbReference>
<dbReference type="InterPro" id="IPR003599">
    <property type="entry name" value="Ig_sub"/>
</dbReference>
<feature type="domain" description="Ig-like" evidence="11">
    <location>
        <begin position="120"/>
        <end position="241"/>
    </location>
</feature>
<comment type="subcellular location">
    <subcellularLocation>
        <location evidence="1">Membrane</location>
        <topology evidence="1">Single-pass membrane protein</topology>
    </subcellularLocation>
</comment>
<evidence type="ECO:0000256" key="6">
    <source>
        <dbReference type="ARBA" id="ARBA00023157"/>
    </source>
</evidence>
<dbReference type="InterPro" id="IPR036179">
    <property type="entry name" value="Ig-like_dom_sf"/>
</dbReference>
<evidence type="ECO:0000256" key="9">
    <source>
        <dbReference type="SAM" id="Phobius"/>
    </source>
</evidence>
<feature type="domain" description="Ig-like" evidence="11">
    <location>
        <begin position="44"/>
        <end position="114"/>
    </location>
</feature>
<gene>
    <name evidence="12" type="primary">zgc:113337</name>
</gene>
<evidence type="ECO:0000256" key="8">
    <source>
        <dbReference type="ARBA" id="ARBA00023319"/>
    </source>
</evidence>
<evidence type="ECO:0000256" key="4">
    <source>
        <dbReference type="ARBA" id="ARBA00022989"/>
    </source>
</evidence>
<keyword evidence="8" id="KW-0393">Immunoglobulin domain</keyword>
<evidence type="ECO:0000256" key="2">
    <source>
        <dbReference type="ARBA" id="ARBA00022692"/>
    </source>
</evidence>
<keyword evidence="6" id="KW-1015">Disulfide bond</keyword>
<feature type="chain" id="PRO_5034145803" evidence="10">
    <location>
        <begin position="28"/>
        <end position="374"/>
    </location>
</feature>
<evidence type="ECO:0000256" key="1">
    <source>
        <dbReference type="ARBA" id="ARBA00004167"/>
    </source>
</evidence>
<dbReference type="Gene3D" id="2.60.40.10">
    <property type="entry name" value="Immunoglobulins"/>
    <property type="match status" value="3"/>
</dbReference>
<keyword evidence="7" id="KW-0325">Glycoprotein</keyword>
<sequence length="374" mass="40846">MMGQANYCRSVQACLFLLLVGLVQVLGKVTAPGHVEAPVEKPFTLTCSFSKERGESLRKIHWLDVQNQTLLSYQPGNRDGVSGQQHVELASSSKDTSAITIRRVGFRDEGCYTCIFDFHPSGSQQGQTCLTVTAQVTVDSNKTAVSGKRASLSCSYALPEKVQQIVWRHVSAQGDSTEVASFAKRSDPMIEPQFQDRVWLTASLSESTLTFQPVAIQDEGCFTCMYETYADGIKSSVVCLSIYVLPKPQVSYKTTSPGVIEANCTSVSRPPAEIVWNVERDNRTVGPPLTRQLPRPDGTTLVTSTLTVQSGLLKDVSIKCLVHHKGLESPIAVSMNTKIGTALTILISVTTVASLLVMSLCFCLWKCFLHKEAD</sequence>
<dbReference type="PROSITE" id="PS50835">
    <property type="entry name" value="IG_LIKE"/>
    <property type="match status" value="2"/>
</dbReference>
<protein>
    <submittedName>
        <fullName evidence="12">OX-2 membrane glycoprotein-like</fullName>
    </submittedName>
</protein>
<evidence type="ECO:0000256" key="3">
    <source>
        <dbReference type="ARBA" id="ARBA00022729"/>
    </source>
</evidence>
<dbReference type="GO" id="GO:0009986">
    <property type="term" value="C:cell surface"/>
    <property type="evidence" value="ECO:0007669"/>
    <property type="project" value="TreeGrafter"/>
</dbReference>
<accession>A0A8C5N5L4</accession>
<proteinExistence type="predicted"/>
<dbReference type="GO" id="GO:0098632">
    <property type="term" value="F:cell-cell adhesion mediator activity"/>
    <property type="evidence" value="ECO:0007669"/>
    <property type="project" value="InterPro"/>
</dbReference>
<keyword evidence="4 9" id="KW-1133">Transmembrane helix</keyword>